<feature type="transmembrane region" description="Helical" evidence="1">
    <location>
        <begin position="169"/>
        <end position="188"/>
    </location>
</feature>
<evidence type="ECO:0000256" key="1">
    <source>
        <dbReference type="SAM" id="Phobius"/>
    </source>
</evidence>
<dbReference type="AlphaFoldDB" id="A0AB35UN96"/>
<dbReference type="EMBL" id="JALDAW010000023">
    <property type="protein sequence ID" value="MDY5169717.1"/>
    <property type="molecule type" value="Genomic_DNA"/>
</dbReference>
<name>A0AB35UN96_9FIRM</name>
<feature type="transmembrane region" description="Helical" evidence="1">
    <location>
        <begin position="194"/>
        <end position="213"/>
    </location>
</feature>
<comment type="caution">
    <text evidence="2">The sequence shown here is derived from an EMBL/GenBank/DDBJ whole genome shotgun (WGS) entry which is preliminary data.</text>
</comment>
<protein>
    <submittedName>
        <fullName evidence="2">Uncharacterized protein</fullName>
    </submittedName>
</protein>
<feature type="transmembrane region" description="Helical" evidence="1">
    <location>
        <begin position="36"/>
        <end position="53"/>
    </location>
</feature>
<evidence type="ECO:0000313" key="3">
    <source>
        <dbReference type="Proteomes" id="UP001276902"/>
    </source>
</evidence>
<gene>
    <name evidence="2" type="ORF">MQE39_16495</name>
</gene>
<reference evidence="2" key="1">
    <citation type="submission" date="2022-03" db="EMBL/GenBank/DDBJ databases">
        <title>First case of bacteraemia caused by Dielma fastidiosa in a patient hospitalised with diverticulitis.</title>
        <authorList>
            <person name="Forman-Ankjaer B."/>
            <person name="Hvid-Jensen F."/>
            <person name="Kobel C.M."/>
            <person name="Greve T."/>
        </authorList>
    </citation>
    <scope>NUCLEOTIDE SEQUENCE</scope>
    <source>
        <strain evidence="2">AUH_DF_2021</strain>
    </source>
</reference>
<sequence length="219" mass="25006">MQAIFESIFDILYLITVITLGITMIRKSNGNAQFKLFGIMAVVLGCGDAFHLVPRVYAMWTTGMEANAAPLGFGQFITSITMTVFYCILYNVYVKRYDIKNDAKMKAVIYGLAIIRVILCFMPQNDWLSPDAPLLWGVLRNIPFALLGLIIIVLFYKQAKLHNDQQFKYMWLAIVLSFGFYIPVVLFAKTYPLVGMLMIPKTCAYVWIVWMGYSELKKS</sequence>
<keyword evidence="1" id="KW-0812">Transmembrane</keyword>
<accession>A0AB35UN96</accession>
<organism evidence="2 3">
    <name type="scientific">Dielma fastidiosa</name>
    <dbReference type="NCBI Taxonomy" id="1034346"/>
    <lineage>
        <taxon>Bacteria</taxon>
        <taxon>Bacillati</taxon>
        <taxon>Bacillota</taxon>
        <taxon>Erysipelotrichia</taxon>
        <taxon>Erysipelotrichales</taxon>
        <taxon>Erysipelotrichaceae</taxon>
        <taxon>Dielma</taxon>
    </lineage>
</organism>
<feature type="transmembrane region" description="Helical" evidence="1">
    <location>
        <begin position="6"/>
        <end position="24"/>
    </location>
</feature>
<proteinExistence type="predicted"/>
<dbReference type="RefSeq" id="WP_276660740.1">
    <property type="nucleotide sequence ID" value="NZ_BAABZA010000001.1"/>
</dbReference>
<keyword evidence="1" id="KW-1133">Transmembrane helix</keyword>
<evidence type="ECO:0000313" key="2">
    <source>
        <dbReference type="EMBL" id="MDY5169717.1"/>
    </source>
</evidence>
<feature type="transmembrane region" description="Helical" evidence="1">
    <location>
        <begin position="73"/>
        <end position="93"/>
    </location>
</feature>
<feature type="transmembrane region" description="Helical" evidence="1">
    <location>
        <begin position="105"/>
        <end position="124"/>
    </location>
</feature>
<feature type="transmembrane region" description="Helical" evidence="1">
    <location>
        <begin position="136"/>
        <end position="157"/>
    </location>
</feature>
<keyword evidence="1" id="KW-0472">Membrane</keyword>
<dbReference type="Proteomes" id="UP001276902">
    <property type="component" value="Unassembled WGS sequence"/>
</dbReference>